<dbReference type="GO" id="GO:0006508">
    <property type="term" value="P:proteolysis"/>
    <property type="evidence" value="ECO:0007669"/>
    <property type="project" value="UniProtKB-KW"/>
</dbReference>
<evidence type="ECO:0000256" key="8">
    <source>
        <dbReference type="SAM" id="SignalP"/>
    </source>
</evidence>
<comment type="similarity">
    <text evidence="1 6 7">Belongs to the peptidase S8 family.</text>
</comment>
<dbReference type="InterPro" id="IPR023828">
    <property type="entry name" value="Peptidase_S8_Ser-AS"/>
</dbReference>
<proteinExistence type="inferred from homology"/>
<dbReference type="AlphaFoldDB" id="A0A2T0SAY6"/>
<dbReference type="OrthoDB" id="5167143at2"/>
<evidence type="ECO:0000256" key="6">
    <source>
        <dbReference type="PROSITE-ProRule" id="PRU01240"/>
    </source>
</evidence>
<keyword evidence="3 6" id="KW-0378">Hydrolase</keyword>
<dbReference type="InterPro" id="IPR022398">
    <property type="entry name" value="Peptidase_S8_His-AS"/>
</dbReference>
<organism evidence="10 11">
    <name type="scientific">Pseudosporangium ferrugineum</name>
    <dbReference type="NCBI Taxonomy" id="439699"/>
    <lineage>
        <taxon>Bacteria</taxon>
        <taxon>Bacillati</taxon>
        <taxon>Actinomycetota</taxon>
        <taxon>Actinomycetes</taxon>
        <taxon>Micromonosporales</taxon>
        <taxon>Micromonosporaceae</taxon>
        <taxon>Pseudosporangium</taxon>
    </lineage>
</organism>
<dbReference type="Gene3D" id="2.60.40.10">
    <property type="entry name" value="Immunoglobulins"/>
    <property type="match status" value="1"/>
</dbReference>
<dbReference type="PROSITE" id="PS00136">
    <property type="entry name" value="SUBTILASE_ASP"/>
    <property type="match status" value="1"/>
</dbReference>
<gene>
    <name evidence="10" type="ORF">CLV70_104130</name>
</gene>
<reference evidence="10 11" key="1">
    <citation type="submission" date="2018-03" db="EMBL/GenBank/DDBJ databases">
        <title>Genomic Encyclopedia of Archaeal and Bacterial Type Strains, Phase II (KMG-II): from individual species to whole genera.</title>
        <authorList>
            <person name="Goeker M."/>
        </authorList>
    </citation>
    <scope>NUCLEOTIDE SEQUENCE [LARGE SCALE GENOMIC DNA]</scope>
    <source>
        <strain evidence="10 11">DSM 45348</strain>
    </source>
</reference>
<evidence type="ECO:0000313" key="10">
    <source>
        <dbReference type="EMBL" id="PRY30578.1"/>
    </source>
</evidence>
<evidence type="ECO:0000256" key="3">
    <source>
        <dbReference type="ARBA" id="ARBA00022801"/>
    </source>
</evidence>
<protein>
    <submittedName>
        <fullName evidence="10">Subtilase family protein</fullName>
    </submittedName>
</protein>
<feature type="domain" description="Peptidase S8/S53" evidence="9">
    <location>
        <begin position="226"/>
        <end position="489"/>
    </location>
</feature>
<dbReference type="EMBL" id="PVZG01000004">
    <property type="protein sequence ID" value="PRY30578.1"/>
    <property type="molecule type" value="Genomic_DNA"/>
</dbReference>
<evidence type="ECO:0000313" key="11">
    <source>
        <dbReference type="Proteomes" id="UP000239209"/>
    </source>
</evidence>
<name>A0A2T0SAY6_9ACTN</name>
<dbReference type="Proteomes" id="UP000239209">
    <property type="component" value="Unassembled WGS sequence"/>
</dbReference>
<feature type="active site" description="Charge relay system" evidence="5 6">
    <location>
        <position position="267"/>
    </location>
</feature>
<comment type="caution">
    <text evidence="10">The sequence shown here is derived from an EMBL/GenBank/DDBJ whole genome shotgun (WGS) entry which is preliminary data.</text>
</comment>
<evidence type="ECO:0000256" key="4">
    <source>
        <dbReference type="ARBA" id="ARBA00022825"/>
    </source>
</evidence>
<dbReference type="PROSITE" id="PS00137">
    <property type="entry name" value="SUBTILASE_HIS"/>
    <property type="match status" value="1"/>
</dbReference>
<dbReference type="InterPro" id="IPR013783">
    <property type="entry name" value="Ig-like_fold"/>
</dbReference>
<dbReference type="Pfam" id="PF00082">
    <property type="entry name" value="Peptidase_S8"/>
    <property type="match status" value="1"/>
</dbReference>
<dbReference type="PROSITE" id="PS51892">
    <property type="entry name" value="SUBTILASE"/>
    <property type="match status" value="1"/>
</dbReference>
<evidence type="ECO:0000256" key="5">
    <source>
        <dbReference type="PIRSR" id="PIRSR615500-1"/>
    </source>
</evidence>
<dbReference type="Gene3D" id="3.40.50.200">
    <property type="entry name" value="Peptidase S8/S53 domain"/>
    <property type="match status" value="1"/>
</dbReference>
<keyword evidence="4 6" id="KW-0720">Serine protease</keyword>
<evidence type="ECO:0000256" key="2">
    <source>
        <dbReference type="ARBA" id="ARBA00022670"/>
    </source>
</evidence>
<dbReference type="RefSeq" id="WP_106126205.1">
    <property type="nucleotide sequence ID" value="NZ_PVZG01000004.1"/>
</dbReference>
<dbReference type="PANTHER" id="PTHR43806">
    <property type="entry name" value="PEPTIDASE S8"/>
    <property type="match status" value="1"/>
</dbReference>
<evidence type="ECO:0000256" key="1">
    <source>
        <dbReference type="ARBA" id="ARBA00011073"/>
    </source>
</evidence>
<feature type="chain" id="PRO_5039476139" evidence="8">
    <location>
        <begin position="28"/>
        <end position="1100"/>
    </location>
</feature>
<dbReference type="InterPro" id="IPR036852">
    <property type="entry name" value="Peptidase_S8/S53_dom_sf"/>
</dbReference>
<dbReference type="PROSITE" id="PS00138">
    <property type="entry name" value="SUBTILASE_SER"/>
    <property type="match status" value="1"/>
</dbReference>
<dbReference type="Gene3D" id="2.60.40.650">
    <property type="match status" value="1"/>
</dbReference>
<dbReference type="PRINTS" id="PR00723">
    <property type="entry name" value="SUBTILISIN"/>
</dbReference>
<dbReference type="InterPro" id="IPR050131">
    <property type="entry name" value="Peptidase_S8_subtilisin-like"/>
</dbReference>
<dbReference type="InterPro" id="IPR023827">
    <property type="entry name" value="Peptidase_S8_Asp-AS"/>
</dbReference>
<dbReference type="PANTHER" id="PTHR43806:SF11">
    <property type="entry name" value="CEREVISIN-RELATED"/>
    <property type="match status" value="1"/>
</dbReference>
<evidence type="ECO:0000256" key="7">
    <source>
        <dbReference type="RuleBase" id="RU003355"/>
    </source>
</evidence>
<dbReference type="SUPFAM" id="SSF52743">
    <property type="entry name" value="Subtilisin-like"/>
    <property type="match status" value="1"/>
</dbReference>
<dbReference type="InterPro" id="IPR000209">
    <property type="entry name" value="Peptidase_S8/S53_dom"/>
</dbReference>
<dbReference type="InterPro" id="IPR015500">
    <property type="entry name" value="Peptidase_S8_subtilisin-rel"/>
</dbReference>
<dbReference type="GO" id="GO:0005975">
    <property type="term" value="P:carbohydrate metabolic process"/>
    <property type="evidence" value="ECO:0007669"/>
    <property type="project" value="UniProtKB-ARBA"/>
</dbReference>
<keyword evidence="8" id="KW-0732">Signal</keyword>
<keyword evidence="2 6" id="KW-0645">Protease</keyword>
<feature type="active site" description="Charge relay system" evidence="5 6">
    <location>
        <position position="442"/>
    </location>
</feature>
<feature type="signal peptide" evidence="8">
    <location>
        <begin position="1"/>
        <end position="27"/>
    </location>
</feature>
<feature type="active site" description="Charge relay system" evidence="5 6">
    <location>
        <position position="235"/>
    </location>
</feature>
<dbReference type="GO" id="GO:0004252">
    <property type="term" value="F:serine-type endopeptidase activity"/>
    <property type="evidence" value="ECO:0007669"/>
    <property type="project" value="UniProtKB-UniRule"/>
</dbReference>
<evidence type="ECO:0000259" key="9">
    <source>
        <dbReference type="Pfam" id="PF00082"/>
    </source>
</evidence>
<keyword evidence="11" id="KW-1185">Reference proteome</keyword>
<accession>A0A2T0SAY6</accession>
<sequence length="1100" mass="114804">MRLTNPALRLRRLSAALLTLGTTVALGAVAPAAVRAAPAPLAGAPAGRATTVTLITGDRVTFTAGSTSVQRGPGRAGVRFVGRTAGTHRYVIPLDALPLVQAGRVDARLFDLTALERFGYTRDADLPLLVAYPRTGRSKGPASFRSAIGARARVIRDLPGAGALAVRAARPDRARLWTSMITGTPAAPALRPGIERISLDGKRELTLDVSVPQIGAPAAWARGLDGTGVTVAVLDSGIDATHADFAGRIVAQENFTAAPSTDDVYGHGTHVASIVAGSGAKSGGRYRGVAPGAKLAIGKICEARWCEESAILAGMEWAARTAPVVNMSFGSDDLPGVDPVEQAVEDLTAEHGTLFVVAAGNSGALGGHTVGSPGTADSALTVGAVDDQDAIANFSSRGPRAGDEAIKPDITAPGVDIVAAAAANGTLGTPADEGYVTINGTSMAAPHVAGAAAIALQQHPDWSPRLLKGLLMGAARPTEGASVFEQGAGRVDVARLMHQAVSADEGSLSFGLRPWPHDDDAPIARGLTYRNGGTADVTLRLALDADADTFSVSPQTLTVPAGGTARATVTVDTRAAGPYGNVTGRVVATGGDVKVETPIAVNREAENYDVVFRHTGRDGAAAAGYWTTLTSLSTGRTYELFNGDTVTVRLPRGEYGLYSLIYGDTDQSLLIQPRLVVDRATTIDLDARRARPVVVTPPRSDAAQALVAVHGNWIGETVGAGVTVTSAVPGDTYTAQVGDGAELPEFRGLVNSVFAAPDGHGGFTDSPYSYEATYQRLGSFYTGFVKRIRPGSLARVDVRFPREAAGDDVTVVKTNRPHLDTPGSWTESLHSHVPFRRTEWLNTDGPVRWSAEFEQRHQPDPESFPEYLSSSSSPAVRLEAGRAYRQDWNRATFGPSVAGDTDTAVRRDTVIVAGVPLFGEGSGHPGNSDFDHARTALFSGSTLIGEEAAGYAEFEVPGGVAPYRLEMAATRGAPYRLSTSVSGVWTFTSGPGDHRLPLSTVRFSPALDDQNTAPAGAFAVPLTVERPTGSAAAPVRRLTAEVSTDDGHTWRPARVTGTGDHRTVRVTNPADPGAVSLRVHTVDRAGNTATITVVRAYLVR</sequence>